<dbReference type="FunFam" id="3.30.160.60:FF:000100">
    <property type="entry name" value="Zinc finger 45-like"/>
    <property type="match status" value="1"/>
</dbReference>
<feature type="domain" description="C2H2-type" evidence="11">
    <location>
        <begin position="372"/>
        <end position="400"/>
    </location>
</feature>
<evidence type="ECO:0000256" key="7">
    <source>
        <dbReference type="ARBA" id="ARBA00023125"/>
    </source>
</evidence>
<keyword evidence="8" id="KW-0539">Nucleus</keyword>
<dbReference type="Proteomes" id="UP000694845">
    <property type="component" value="Unplaced"/>
</dbReference>
<keyword evidence="6" id="KW-0862">Zinc</keyword>
<feature type="compositionally biased region" description="Basic residues" evidence="10">
    <location>
        <begin position="917"/>
        <end position="931"/>
    </location>
</feature>
<feature type="domain" description="C2H2-type" evidence="11">
    <location>
        <begin position="257"/>
        <end position="284"/>
    </location>
</feature>
<feature type="region of interest" description="Disordered" evidence="10">
    <location>
        <begin position="390"/>
        <end position="416"/>
    </location>
</feature>
<dbReference type="PANTHER" id="PTHR24377">
    <property type="entry name" value="IP01015P-RELATED"/>
    <property type="match status" value="1"/>
</dbReference>
<dbReference type="SMART" id="SM00355">
    <property type="entry name" value="ZnF_C2H2"/>
    <property type="match status" value="14"/>
</dbReference>
<evidence type="ECO:0000313" key="12">
    <source>
        <dbReference type="Proteomes" id="UP000694845"/>
    </source>
</evidence>
<dbReference type="SUPFAM" id="SSF57667">
    <property type="entry name" value="beta-beta-alpha zinc fingers"/>
    <property type="match status" value="7"/>
</dbReference>
<dbReference type="FunFam" id="3.30.160.60:FF:000303">
    <property type="entry name" value="Zinc finger protein 41"/>
    <property type="match status" value="1"/>
</dbReference>
<dbReference type="AlphaFoldDB" id="A0A8B7YL63"/>
<evidence type="ECO:0000256" key="1">
    <source>
        <dbReference type="ARBA" id="ARBA00004123"/>
    </source>
</evidence>
<accession>A0A8B7YL63</accession>
<feature type="domain" description="C2H2-type" evidence="11">
    <location>
        <begin position="313"/>
        <end position="340"/>
    </location>
</feature>
<evidence type="ECO:0000256" key="8">
    <source>
        <dbReference type="ARBA" id="ARBA00023242"/>
    </source>
</evidence>
<feature type="region of interest" description="Disordered" evidence="10">
    <location>
        <begin position="116"/>
        <end position="185"/>
    </location>
</feature>
<dbReference type="OrthoDB" id="10068874at2759"/>
<feature type="compositionally biased region" description="Basic residues" evidence="10">
    <location>
        <begin position="159"/>
        <end position="182"/>
    </location>
</feature>
<dbReference type="FunFam" id="3.30.160.60:FF:002349">
    <property type="entry name" value="Zinc finger and BTB domain-containing 40"/>
    <property type="match status" value="1"/>
</dbReference>
<feature type="domain" description="C2H2-type" evidence="11">
    <location>
        <begin position="827"/>
        <end position="854"/>
    </location>
</feature>
<dbReference type="InterPro" id="IPR036236">
    <property type="entry name" value="Znf_C2H2_sf"/>
</dbReference>
<dbReference type="FunFam" id="3.30.160.60:FF:001437">
    <property type="entry name" value="Zinc finger protein 594"/>
    <property type="match status" value="1"/>
</dbReference>
<evidence type="ECO:0000256" key="2">
    <source>
        <dbReference type="ARBA" id="ARBA00006991"/>
    </source>
</evidence>
<feature type="domain" description="C2H2-type" evidence="11">
    <location>
        <begin position="704"/>
        <end position="731"/>
    </location>
</feature>
<dbReference type="GO" id="GO:0005634">
    <property type="term" value="C:nucleus"/>
    <property type="evidence" value="ECO:0007669"/>
    <property type="project" value="UniProtKB-SubCell"/>
</dbReference>
<feature type="domain" description="C2H2-type" evidence="11">
    <location>
        <begin position="771"/>
        <end position="798"/>
    </location>
</feature>
<dbReference type="PROSITE" id="PS50157">
    <property type="entry name" value="ZINC_FINGER_C2H2_2"/>
    <property type="match status" value="12"/>
</dbReference>
<dbReference type="InterPro" id="IPR013087">
    <property type="entry name" value="Znf_C2H2_type"/>
</dbReference>
<keyword evidence="5 9" id="KW-0863">Zinc-finger</keyword>
<dbReference type="KEGG" id="aplc:110981082"/>
<evidence type="ECO:0000256" key="4">
    <source>
        <dbReference type="ARBA" id="ARBA00022737"/>
    </source>
</evidence>
<name>A0A8B7YL63_ACAPL</name>
<evidence type="ECO:0000256" key="9">
    <source>
        <dbReference type="PROSITE-ProRule" id="PRU00042"/>
    </source>
</evidence>
<evidence type="ECO:0000256" key="10">
    <source>
        <dbReference type="SAM" id="MobiDB-lite"/>
    </source>
</evidence>
<evidence type="ECO:0000313" key="13">
    <source>
        <dbReference type="RefSeq" id="XP_022093998.1"/>
    </source>
</evidence>
<feature type="domain" description="C2H2-type" evidence="11">
    <location>
        <begin position="855"/>
        <end position="883"/>
    </location>
</feature>
<protein>
    <submittedName>
        <fullName evidence="13">Zinc finger protein Xfin-like</fullName>
    </submittedName>
</protein>
<feature type="domain" description="C2H2-type" evidence="11">
    <location>
        <begin position="886"/>
        <end position="914"/>
    </location>
</feature>
<gene>
    <name evidence="13" type="primary">LOC110981082</name>
</gene>
<proteinExistence type="inferred from homology"/>
<dbReference type="GeneID" id="110981082"/>
<comment type="subcellular location">
    <subcellularLocation>
        <location evidence="1">Nucleus</location>
    </subcellularLocation>
</comment>
<dbReference type="OMA" id="LRYHENP"/>
<reference evidence="13" key="1">
    <citation type="submission" date="2025-08" db="UniProtKB">
        <authorList>
            <consortium name="RefSeq"/>
        </authorList>
    </citation>
    <scope>IDENTIFICATION</scope>
</reference>
<dbReference type="Gene3D" id="3.30.160.60">
    <property type="entry name" value="Classic Zinc Finger"/>
    <property type="match status" value="11"/>
</dbReference>
<dbReference type="GO" id="GO:0008270">
    <property type="term" value="F:zinc ion binding"/>
    <property type="evidence" value="ECO:0007669"/>
    <property type="project" value="UniProtKB-KW"/>
</dbReference>
<sequence length="931" mass="107752">MEIASGSMILHPDLASEIIALHESSGFKSLSAFFKHLIALEKQQRSQNSLSTLLELPLLSSSNSNQAVSLGSNQPTVTISVGVQVELCCHRSNGDDVRSHDQNGNHELVSFHQDAPQEDMPSECDNNQSDSNVEADSDSDVGWISGKEFETDNSQRSKWPNRTRKQQLHKPFKLSRKGRKPNRGTNQEFVCEECGAKFTRECYYVHHLKKHRGEETNEQCEYCDLIYPSPWTLTQHISIMHPEHAPPPRDKPPANPLLCKICGMALKNVTTYRNHQRIHTNERPYECSDCHKTFKSTSALLKHGRMHDQVRPYPCHICGDTFKHSSDLIRHQVVHTGEKRYQCIQCNKSYTVNASLKAHIFRHHDHPGVKPFECPHCQRRFVKKDSMTYHIKKKHQHPEQSYRQTDRQRSSYRRRRKTDVHIRMTNVVSQGHKARTESKYVPVLVPAIPLQMSMNWNKKPWTVLYCTGVVKSIFKYVVATWLFGKRPPTLLPPPHNQKGRVKDDHMAHHPSSKGLRLLRITMEIASGSMILHPDLANKIRSLHESSGFESLVTFVKHLFDLEEQHRSQQCLSTLFHAQQTRICSCNTVQVTRSNAEQVRAAVTSVGVQVKLCCPSNKDIVMVSQKQSVNCEQKSVRESHPQKVMVHNSDHDYQCESDHGHAEEPWIEEFEDNGKSHEQDNKTVMEPVYISVVKPKIVKRPCFKFTCEECGAKFTRDYYFTHHMKKHRGEDTAMQCQYCDLTYPSPWTLKQHILSSHDEHNAQCDKPSADRLLCTTCGVTLKTMYTYRQHQRRHTGERPYECQTCHKTFIYSSALEYHKRVHTQERSYPCKFCDKTFRYSTNLKRHQITHTGLQRFKCDQCDKTYRDNGSLKSHILKKHKNPELQVYVCPHCSKQVESKSSLNSHIKVKHQNPEQKTKRTKKLHVRCNKGKS</sequence>
<keyword evidence="4" id="KW-0677">Repeat</keyword>
<keyword evidence="7" id="KW-0238">DNA-binding</keyword>
<feature type="domain" description="C2H2-type" evidence="11">
    <location>
        <begin position="285"/>
        <end position="312"/>
    </location>
</feature>
<dbReference type="Pfam" id="PF00096">
    <property type="entry name" value="zf-C2H2"/>
    <property type="match status" value="8"/>
</dbReference>
<keyword evidence="3" id="KW-0479">Metal-binding</keyword>
<feature type="compositionally biased region" description="Basic and acidic residues" evidence="10">
    <location>
        <begin position="397"/>
        <end position="409"/>
    </location>
</feature>
<dbReference type="FunFam" id="3.30.160.60:FF:000275">
    <property type="entry name" value="zinc finger protein 90 homolog"/>
    <property type="match status" value="1"/>
</dbReference>
<evidence type="ECO:0000259" key="11">
    <source>
        <dbReference type="PROSITE" id="PS50157"/>
    </source>
</evidence>
<evidence type="ECO:0000256" key="6">
    <source>
        <dbReference type="ARBA" id="ARBA00022833"/>
    </source>
</evidence>
<feature type="domain" description="C2H2-type" evidence="11">
    <location>
        <begin position="799"/>
        <end position="826"/>
    </location>
</feature>
<organism evidence="12 13">
    <name type="scientific">Acanthaster planci</name>
    <name type="common">Crown-of-thorns starfish</name>
    <dbReference type="NCBI Taxonomy" id="133434"/>
    <lineage>
        <taxon>Eukaryota</taxon>
        <taxon>Metazoa</taxon>
        <taxon>Echinodermata</taxon>
        <taxon>Eleutherozoa</taxon>
        <taxon>Asterozoa</taxon>
        <taxon>Asteroidea</taxon>
        <taxon>Valvatacea</taxon>
        <taxon>Valvatida</taxon>
        <taxon>Acanthasteridae</taxon>
        <taxon>Acanthaster</taxon>
    </lineage>
</organism>
<evidence type="ECO:0000256" key="5">
    <source>
        <dbReference type="ARBA" id="ARBA00022771"/>
    </source>
</evidence>
<keyword evidence="12" id="KW-1185">Reference proteome</keyword>
<dbReference type="InterPro" id="IPR050826">
    <property type="entry name" value="Krueppel_C2H2_ZnFinger"/>
</dbReference>
<feature type="domain" description="C2H2-type" evidence="11">
    <location>
        <begin position="341"/>
        <end position="371"/>
    </location>
</feature>
<dbReference type="GO" id="GO:1990837">
    <property type="term" value="F:sequence-specific double-stranded DNA binding"/>
    <property type="evidence" value="ECO:0007669"/>
    <property type="project" value="UniProtKB-ARBA"/>
</dbReference>
<comment type="similarity">
    <text evidence="2">Belongs to the krueppel C2H2-type zinc-finger protein family.</text>
</comment>
<feature type="region of interest" description="Disordered" evidence="10">
    <location>
        <begin position="899"/>
        <end position="931"/>
    </location>
</feature>
<evidence type="ECO:0000256" key="3">
    <source>
        <dbReference type="ARBA" id="ARBA00022723"/>
    </source>
</evidence>
<dbReference type="RefSeq" id="XP_022093998.1">
    <property type="nucleotide sequence ID" value="XM_022238306.1"/>
</dbReference>
<feature type="domain" description="C2H2-type" evidence="11">
    <location>
        <begin position="189"/>
        <end position="216"/>
    </location>
</feature>
<dbReference type="PROSITE" id="PS00028">
    <property type="entry name" value="ZINC_FINGER_C2H2_1"/>
    <property type="match status" value="14"/>
</dbReference>